<feature type="region of interest" description="Disordered" evidence="1">
    <location>
        <begin position="455"/>
        <end position="491"/>
    </location>
</feature>
<name>A0A9X4KSD5_9BACL</name>
<reference evidence="3" key="1">
    <citation type="submission" date="2022-10" db="EMBL/GenBank/DDBJ databases">
        <title>Comparative genomic analysis of Cohnella hashimotonis sp. nov., isolated from the International Space Station.</title>
        <authorList>
            <person name="Simpson A."/>
            <person name="Venkateswaran K."/>
        </authorList>
    </citation>
    <scope>NUCLEOTIDE SEQUENCE</scope>
    <source>
        <strain evidence="3">DSM 28161</strain>
    </source>
</reference>
<evidence type="ECO:0000313" key="3">
    <source>
        <dbReference type="EMBL" id="MDG0810306.1"/>
    </source>
</evidence>
<accession>A0A9X4KSD5</accession>
<organism evidence="3 4">
    <name type="scientific">Cohnella rhizosphaerae</name>
    <dbReference type="NCBI Taxonomy" id="1457232"/>
    <lineage>
        <taxon>Bacteria</taxon>
        <taxon>Bacillati</taxon>
        <taxon>Bacillota</taxon>
        <taxon>Bacilli</taxon>
        <taxon>Bacillales</taxon>
        <taxon>Paenibacillaceae</taxon>
        <taxon>Cohnella</taxon>
    </lineage>
</organism>
<comment type="caution">
    <text evidence="3">The sequence shown here is derived from an EMBL/GenBank/DDBJ whole genome shotgun (WGS) entry which is preliminary data.</text>
</comment>
<dbReference type="Pfam" id="PF18964">
    <property type="entry name" value="DUF5704"/>
    <property type="match status" value="1"/>
</dbReference>
<evidence type="ECO:0000256" key="1">
    <source>
        <dbReference type="SAM" id="MobiDB-lite"/>
    </source>
</evidence>
<feature type="domain" description="DUF5704" evidence="2">
    <location>
        <begin position="504"/>
        <end position="686"/>
    </location>
</feature>
<keyword evidence="4" id="KW-1185">Reference proteome</keyword>
<feature type="region of interest" description="Disordered" evidence="1">
    <location>
        <begin position="554"/>
        <end position="577"/>
    </location>
</feature>
<dbReference type="AlphaFoldDB" id="A0A9X4KSD5"/>
<gene>
    <name evidence="3" type="ORF">OMP40_13855</name>
</gene>
<proteinExistence type="predicted"/>
<dbReference type="RefSeq" id="WP_277532059.1">
    <property type="nucleotide sequence ID" value="NZ_JAPDIA010000003.1"/>
</dbReference>
<sequence length="1256" mass="136980">MSLMPQQLLAASPEINIKEGAIQFEITSTAATTSIRYRTVGWVVTREQACSSTVPKQCSDPRALPHALFLDQEVRQKGQYPDPPIPGQPLTSLYEVPESVVTQQLWAAGMDGIQDNDDLYFYAVMVSINGDGSVRKGPFYTLSGIKQAEGWLHPDDLDDYFGLHIPYRSAKFPVDVVAKTVDGRVIQNPDVTFLKGKYKIGEEINHEFPAVIEDGGKTYRIVRSYMTPKQDATQKKWVQENPETNDKVRIRSFTVALGGSDVIAEYEEAASPVKAIYQKEDGTVLQEVDKGEFATGAEANHTFEATITKGGQTYDIIRSYITSNSNPSEKLFIQEKDDDKLRERSILVGPGGSNFVGIYKVPSPVTVTSRIDAPTEASSSETAVIGDFVFEAKSPNPLKSYQITRIENAQLVNASQQTGALNGKSAGQSLPIRIPLGSGDSVTVKITVVVADTAGQTGDSTSDHTVTIHGGEDTSQTGSEQQSEAMDASASAVIKADARGAERFDVTKGIPTSESLYVNANARSYLYRNQFTEIKGTKPYPITVSRTYSLSWTERVPGPPDSEGHPTTVSVSRSDTQTVTQSYTLERKFSYWLIDRLEVYGLQQADVSNYALPGGKVTLQPSGYTPPTVSASHDASPSAHVTDPVYRNVILPGKSLNGGSSRPSVPSENWKGEAEQAVGKIKVRNDSLVFNGQTVMDNRTVEEAAPAPGTIPAAPMIGQNVLYGSGYVIDAGKSNKAAQPSSGTLAYSLVKGIGGGSKQTFPIAGINPVTVHTPVVNFASVSDDRAHNQKTVPTAGRSTLILNRPFTVTIPTSGQHRDITGYGNRDYAKYIRDKQVRFPFDVYKADGTTLIPKETWTSIPVGQLQATFYLPVWVDEGNYEVLFRSFAENSPASFTSQSNANLDVTHHVATQIVPVEVIGRLFDFRITDIADYQWETVFRAAKGSATPTGNSYWVGPKDVDGAARGNAAPYVLPIRPGSHPESGKKNVAIKTGYHFKFEVKTLGNMFGSGDGILITPTFYFVDKKGQSRQPVDLYYHSGDKRFIRIGSAEDTEQRLVTLDTRLRNVPQQELTNTASSLWKLNGATGNQAAYVQQFLKDAAQKKIVVGGYDGMLLPSQLRTFIGSMQVPSGVDAARANTSAQLWRGEYSLPAAPYAVPAGFNVAEYGRTHKLDDQSPIFLRDGYLIVNFNIETIRNRNTSQPHLQYKNAPLDNQWQLEGFGQSFVDPYGAKFTLLDGDVAFYHADLSSYDDFGTGGTH</sequence>
<evidence type="ECO:0000259" key="2">
    <source>
        <dbReference type="Pfam" id="PF18964"/>
    </source>
</evidence>
<feature type="compositionally biased region" description="Polar residues" evidence="1">
    <location>
        <begin position="473"/>
        <end position="484"/>
    </location>
</feature>
<feature type="compositionally biased region" description="Polar residues" evidence="1">
    <location>
        <begin position="565"/>
        <end position="577"/>
    </location>
</feature>
<dbReference type="InterPro" id="IPR043759">
    <property type="entry name" value="DUF5704"/>
</dbReference>
<evidence type="ECO:0000313" key="4">
    <source>
        <dbReference type="Proteomes" id="UP001153404"/>
    </source>
</evidence>
<dbReference type="EMBL" id="JAPDIA010000003">
    <property type="protein sequence ID" value="MDG0810306.1"/>
    <property type="molecule type" value="Genomic_DNA"/>
</dbReference>
<feature type="compositionally biased region" description="Polar residues" evidence="1">
    <location>
        <begin position="455"/>
        <end position="465"/>
    </location>
</feature>
<dbReference type="Proteomes" id="UP001153404">
    <property type="component" value="Unassembled WGS sequence"/>
</dbReference>
<protein>
    <submittedName>
        <fullName evidence="3">DUF5704 domain-containing protein</fullName>
    </submittedName>
</protein>